<dbReference type="InterPro" id="IPR019845">
    <property type="entry name" value="Squalene/phytoene_synthase_CS"/>
</dbReference>
<accession>B8GRQ4</accession>
<dbReference type="CDD" id="cd00683">
    <property type="entry name" value="Trans_IPPS_HH"/>
    <property type="match status" value="1"/>
</dbReference>
<evidence type="ECO:0000313" key="2">
    <source>
        <dbReference type="EMBL" id="ACL72608.1"/>
    </source>
</evidence>
<dbReference type="GO" id="GO:0004311">
    <property type="term" value="F:geranylgeranyl diphosphate synthase activity"/>
    <property type="evidence" value="ECO:0007669"/>
    <property type="project" value="InterPro"/>
</dbReference>
<evidence type="ECO:0000313" key="3">
    <source>
        <dbReference type="Proteomes" id="UP000002383"/>
    </source>
</evidence>
<name>B8GRQ4_THISH</name>
<dbReference type="GO" id="GO:0051996">
    <property type="term" value="F:squalene synthase [NAD(P)H] activity"/>
    <property type="evidence" value="ECO:0007669"/>
    <property type="project" value="InterPro"/>
</dbReference>
<dbReference type="HOGENOM" id="CLU_037269_1_1_6"/>
<dbReference type="InterPro" id="IPR008949">
    <property type="entry name" value="Isoprenoid_synthase_dom_sf"/>
</dbReference>
<dbReference type="InterPro" id="IPR017828">
    <property type="entry name" value="SQ_synth_HpnD-like"/>
</dbReference>
<reference evidence="2 3" key="1">
    <citation type="journal article" date="2011" name="Stand. Genomic Sci.">
        <title>Complete genome sequence of 'Thioalkalivibrio sulfidophilus' HL-EbGr7.</title>
        <authorList>
            <person name="Muyzer G."/>
            <person name="Sorokin D.Y."/>
            <person name="Mavromatis K."/>
            <person name="Lapidus A."/>
            <person name="Clum A."/>
            <person name="Ivanova N."/>
            <person name="Pati A."/>
            <person name="d'Haeseleer P."/>
            <person name="Woyke T."/>
            <person name="Kyrpides N.C."/>
        </authorList>
    </citation>
    <scope>NUCLEOTIDE SEQUENCE [LARGE SCALE GENOMIC DNA]</scope>
    <source>
        <strain evidence="2 3">HL-EbGR7</strain>
    </source>
</reference>
<dbReference type="InterPro" id="IPR002060">
    <property type="entry name" value="Squ/phyt_synthse"/>
</dbReference>
<dbReference type="EMBL" id="CP001339">
    <property type="protein sequence ID" value="ACL72608.1"/>
    <property type="molecule type" value="Genomic_DNA"/>
</dbReference>
<dbReference type="AlphaFoldDB" id="B8GRQ4"/>
<dbReference type="SUPFAM" id="SSF48576">
    <property type="entry name" value="Terpenoid synthases"/>
    <property type="match status" value="1"/>
</dbReference>
<dbReference type="PROSITE" id="PS01045">
    <property type="entry name" value="SQUALEN_PHYTOEN_SYN_2"/>
    <property type="match status" value="1"/>
</dbReference>
<dbReference type="InterPro" id="IPR044843">
    <property type="entry name" value="Trans_IPPS_bact-type"/>
</dbReference>
<dbReference type="InterPro" id="IPR033904">
    <property type="entry name" value="Trans_IPPS_HH"/>
</dbReference>
<dbReference type="Proteomes" id="UP000002383">
    <property type="component" value="Chromosome"/>
</dbReference>
<dbReference type="OrthoDB" id="9807580at2"/>
<dbReference type="Pfam" id="PF00494">
    <property type="entry name" value="SQS_PSY"/>
    <property type="match status" value="1"/>
</dbReference>
<keyword evidence="1" id="KW-0808">Transferase</keyword>
<dbReference type="STRING" id="396588.Tgr7_1524"/>
<organism evidence="2 3">
    <name type="scientific">Thioalkalivibrio sulfidiphilus (strain HL-EbGR7)</name>
    <dbReference type="NCBI Taxonomy" id="396588"/>
    <lineage>
        <taxon>Bacteria</taxon>
        <taxon>Pseudomonadati</taxon>
        <taxon>Pseudomonadota</taxon>
        <taxon>Gammaproteobacteria</taxon>
        <taxon>Chromatiales</taxon>
        <taxon>Ectothiorhodospiraceae</taxon>
        <taxon>Thioalkalivibrio</taxon>
    </lineage>
</organism>
<keyword evidence="3" id="KW-1185">Reference proteome</keyword>
<dbReference type="Gene3D" id="1.10.600.10">
    <property type="entry name" value="Farnesyl Diphosphate Synthase"/>
    <property type="match status" value="1"/>
</dbReference>
<dbReference type="SFLD" id="SFLDG01212">
    <property type="entry name" value="Phytoene_synthase_like"/>
    <property type="match status" value="1"/>
</dbReference>
<evidence type="ECO:0000256" key="1">
    <source>
        <dbReference type="ARBA" id="ARBA00022679"/>
    </source>
</evidence>
<dbReference type="RefSeq" id="WP_012638091.1">
    <property type="nucleotide sequence ID" value="NC_011901.1"/>
</dbReference>
<protein>
    <submittedName>
        <fullName evidence="2">Putative terpenoid synthase</fullName>
    </submittedName>
</protein>
<dbReference type="NCBIfam" id="TIGR03465">
    <property type="entry name" value="HpnD"/>
    <property type="match status" value="1"/>
</dbReference>
<dbReference type="GO" id="GO:0016117">
    <property type="term" value="P:carotenoid biosynthetic process"/>
    <property type="evidence" value="ECO:0007669"/>
    <property type="project" value="InterPro"/>
</dbReference>
<dbReference type="eggNOG" id="COG1562">
    <property type="taxonomic scope" value="Bacteria"/>
</dbReference>
<dbReference type="SFLD" id="SFLDS00005">
    <property type="entry name" value="Isoprenoid_Synthase_Type_I"/>
    <property type="match status" value="1"/>
</dbReference>
<gene>
    <name evidence="2" type="ordered locus">Tgr7_1524</name>
</gene>
<dbReference type="SFLD" id="SFLDG01018">
    <property type="entry name" value="Squalene/Phytoene_Synthase_Lik"/>
    <property type="match status" value="1"/>
</dbReference>
<proteinExistence type="predicted"/>
<dbReference type="PANTHER" id="PTHR31480">
    <property type="entry name" value="BIFUNCTIONAL LYCOPENE CYCLASE/PHYTOENE SYNTHASE"/>
    <property type="match status" value="1"/>
</dbReference>
<dbReference type="KEGG" id="tgr:Tgr7_1524"/>
<sequence precursor="true">MTPEQYCQDKAARSGSSFYYSFLFLPEQQRRAITALYAFCREVDDVVDECQEPDIARRKLDWWREEIARVFAGNPNHPVGKALLPAIERYNLPEEHFREIIDGMQMDLDYDAYPTFTELSLYCYRVASVVGLMAAEIFGYQDRQTTRYAHDLGMAFQLTNILRDVHEDALRGRVYIPMDEMRRFGVEPRELQMPQASEHLKSLFEFQARRARDYYKRAFERLPEVDRPAQRSGIIMAAIYQTLLDEIEADGYRVLERRIRLTPIRKLWIAWRTARQEKRREKRHRKPLKGASS</sequence>